<proteinExistence type="inferred from homology"/>
<organism evidence="5 6">
    <name type="scientific">Novosphingobium aromaticivorans (strain ATCC 700278 / DSM 12444 / CCUG 56034 / CIP 105152 / NBRC 16084 / F199)</name>
    <dbReference type="NCBI Taxonomy" id="279238"/>
    <lineage>
        <taxon>Bacteria</taxon>
        <taxon>Pseudomonadati</taxon>
        <taxon>Pseudomonadota</taxon>
        <taxon>Alphaproteobacteria</taxon>
        <taxon>Sphingomonadales</taxon>
        <taxon>Sphingomonadaceae</taxon>
        <taxon>Novosphingobium</taxon>
    </lineage>
</organism>
<dbReference type="Gene3D" id="2.170.150.70">
    <property type="match status" value="1"/>
</dbReference>
<keyword evidence="6" id="KW-1185">Reference proteome</keyword>
<evidence type="ECO:0000256" key="2">
    <source>
        <dbReference type="ARBA" id="ARBA00022723"/>
    </source>
</evidence>
<name>A4XES3_NOVAD</name>
<dbReference type="InterPro" id="IPR006913">
    <property type="entry name" value="CENP-V/GFA"/>
</dbReference>
<keyword evidence="5" id="KW-0614">Plasmid</keyword>
<dbReference type="AlphaFoldDB" id="A4XES3"/>
<dbReference type="EMBL" id="CP000677">
    <property type="protein sequence ID" value="ABP64434.1"/>
    <property type="molecule type" value="Genomic_DNA"/>
</dbReference>
<dbReference type="PROSITE" id="PS51891">
    <property type="entry name" value="CENP_V_GFA"/>
    <property type="match status" value="1"/>
</dbReference>
<dbReference type="HOGENOM" id="CLU_055491_7_1_5"/>
<dbReference type="KEGG" id="nar:Saro_3574"/>
<gene>
    <name evidence="5" type="ordered locus">Saro_3574</name>
</gene>
<dbReference type="Pfam" id="PF04828">
    <property type="entry name" value="GFA"/>
    <property type="match status" value="1"/>
</dbReference>
<dbReference type="eggNOG" id="COG3791">
    <property type="taxonomic scope" value="Bacteria"/>
</dbReference>
<sequence>MLNLSCHCGAVRVELAAPPAFINACNCSLCRKTGAQWAYFAPDQVRPSGTTSGYVRADKPGAGAEVHFCPTCGATTHFTLTPETVARHGNTVCGVNMAIADEADLAGIELRFPDGRAWSGEGPFDHVRPASIIGAD</sequence>
<protein>
    <submittedName>
        <fullName evidence="5">Glutathione-dependent formaldehyde-activating, GFA</fullName>
    </submittedName>
</protein>
<evidence type="ECO:0000313" key="6">
    <source>
        <dbReference type="Proteomes" id="UP000009134"/>
    </source>
</evidence>
<dbReference type="GO" id="GO:0016846">
    <property type="term" value="F:carbon-sulfur lyase activity"/>
    <property type="evidence" value="ECO:0007669"/>
    <property type="project" value="InterPro"/>
</dbReference>
<dbReference type="PANTHER" id="PTHR28620:SF1">
    <property type="entry name" value="CENP-V_GFA DOMAIN-CONTAINING PROTEIN"/>
    <property type="match status" value="1"/>
</dbReference>
<accession>A4XES3</accession>
<keyword evidence="2" id="KW-0479">Metal-binding</keyword>
<evidence type="ECO:0000313" key="5">
    <source>
        <dbReference type="EMBL" id="ABP64434.1"/>
    </source>
</evidence>
<evidence type="ECO:0000259" key="4">
    <source>
        <dbReference type="PROSITE" id="PS51891"/>
    </source>
</evidence>
<comment type="similarity">
    <text evidence="1">Belongs to the Gfa family.</text>
</comment>
<geneLocation type="plasmid" evidence="5 6">
    <name>pNL2</name>
</geneLocation>
<dbReference type="InterPro" id="IPR052355">
    <property type="entry name" value="CENP-V-like"/>
</dbReference>
<dbReference type="SUPFAM" id="SSF51316">
    <property type="entry name" value="Mss4-like"/>
    <property type="match status" value="1"/>
</dbReference>
<feature type="domain" description="CENP-V/GFA" evidence="4">
    <location>
        <begin position="1"/>
        <end position="119"/>
    </location>
</feature>
<dbReference type="InterPro" id="IPR011057">
    <property type="entry name" value="Mss4-like_sf"/>
</dbReference>
<evidence type="ECO:0000256" key="1">
    <source>
        <dbReference type="ARBA" id="ARBA00005495"/>
    </source>
</evidence>
<reference evidence="5 6" key="1">
    <citation type="submission" date="2007-04" db="EMBL/GenBank/DDBJ databases">
        <title>Complete sequence of plasmid pNL2 of Novosphingobium aromaticivorans DSM 12444.</title>
        <authorList>
            <consortium name="US DOE Joint Genome Institute"/>
            <person name="Copeland A."/>
            <person name="Lucas S."/>
            <person name="Lapidus A."/>
            <person name="Barry K."/>
            <person name="Detter J.C."/>
            <person name="Glavina del Rio T."/>
            <person name="Hammon N."/>
            <person name="Israni S."/>
            <person name="Dalin E."/>
            <person name="Tice H."/>
            <person name="Pitluck S."/>
            <person name="Chertkov O."/>
            <person name="Han C."/>
            <person name="Thomson S."/>
            <person name="Schmutz J."/>
            <person name="Larimer F."/>
            <person name="Land M."/>
            <person name="Kyrpides N."/>
            <person name="Ivanova N."/>
            <person name="Fredrickson J."/>
            <person name="Romine M.F."/>
            <person name="Richardson P."/>
        </authorList>
    </citation>
    <scope>NUCLEOTIDE SEQUENCE [LARGE SCALE GENOMIC DNA]</scope>
    <source>
        <strain evidence="6">ATCC 700278 / DSM 12444 / CCUG 56034 / CIP 105152 / NBRC 16084 / F199</strain>
        <plasmid evidence="5 6">pNL2</plasmid>
    </source>
</reference>
<dbReference type="Proteomes" id="UP000009134">
    <property type="component" value="Plasmid pNL2"/>
</dbReference>
<evidence type="ECO:0000256" key="3">
    <source>
        <dbReference type="ARBA" id="ARBA00022833"/>
    </source>
</evidence>
<dbReference type="RefSeq" id="WP_011906821.1">
    <property type="nucleotide sequence ID" value="NC_009427.1"/>
</dbReference>
<keyword evidence="3" id="KW-0862">Zinc</keyword>
<dbReference type="GO" id="GO:0046872">
    <property type="term" value="F:metal ion binding"/>
    <property type="evidence" value="ECO:0007669"/>
    <property type="project" value="UniProtKB-KW"/>
</dbReference>
<dbReference type="PANTHER" id="PTHR28620">
    <property type="entry name" value="CENTROMERE PROTEIN V"/>
    <property type="match status" value="1"/>
</dbReference>